<accession>B3G139</accession>
<gene>
    <name evidence="1" type="ORF">PACL_0106</name>
</gene>
<sequence>MIDQQKLVQLYADVEVLKCEVTALRHISMTLAARLVELDPEPGERTKSLLAVLVPYAEHAEQPACGGLVKAFLQSVLGLTDNGVDPASVLALRTLLGKDAGPDRLEALDKWHSQATEDEIAQDILQLFSKLQPRKAPDPDDPGSRSE</sequence>
<name>B3G139_PSEAI</name>
<reference evidence="1" key="1">
    <citation type="journal article" date="2008" name="Genomics">
        <title>Large-insert genome analysis technology detects structural variation in Pseudomonas aeruginosa clinical strains from cystic fibrosis patients.</title>
        <authorList>
            <person name="Hayden H.S."/>
            <person name="Gillett W."/>
            <person name="Saenphimmachak C."/>
            <person name="Lim R."/>
            <person name="Zhou Y."/>
            <person name="Jacobs M.A."/>
            <person name="Chang J."/>
            <person name="Rohmer L."/>
            <person name="D'Argenio D.A."/>
            <person name="Palmieri A."/>
            <person name="Levy R."/>
            <person name="Haugen E."/>
            <person name="Wong G.K."/>
            <person name="Brittnacher M.J."/>
            <person name="Burns J.L."/>
            <person name="Miller S.I."/>
            <person name="Olson M.V."/>
            <person name="Kaul R."/>
        </authorList>
    </citation>
    <scope>NUCLEOTIDE SEQUENCE</scope>
    <source>
        <strain evidence="1">PACS458</strain>
    </source>
</reference>
<proteinExistence type="predicted"/>
<protein>
    <submittedName>
        <fullName evidence="1">Uncharacterized protein</fullName>
    </submittedName>
</protein>
<dbReference type="RefSeq" id="WP_124097807.1">
    <property type="nucleotide sequence ID" value="NZ_CATOWU010000021.1"/>
</dbReference>
<organism evidence="1">
    <name type="scientific">Pseudomonas aeruginosa</name>
    <dbReference type="NCBI Taxonomy" id="287"/>
    <lineage>
        <taxon>Bacteria</taxon>
        <taxon>Pseudomonadati</taxon>
        <taxon>Pseudomonadota</taxon>
        <taxon>Gammaproteobacteria</taxon>
        <taxon>Pseudomonadales</taxon>
        <taxon>Pseudomonadaceae</taxon>
        <taxon>Pseudomonas</taxon>
    </lineage>
</organism>
<dbReference type="AlphaFoldDB" id="B3G139"/>
<evidence type="ECO:0000313" key="1">
    <source>
        <dbReference type="EMBL" id="ACD38751.1"/>
    </source>
</evidence>
<dbReference type="EMBL" id="EU595738">
    <property type="protein sequence ID" value="ACD38751.1"/>
    <property type="molecule type" value="Genomic_DNA"/>
</dbReference>